<dbReference type="Proteomes" id="UP001311915">
    <property type="component" value="Unassembled WGS sequence"/>
</dbReference>
<evidence type="ECO:0000313" key="2">
    <source>
        <dbReference type="Proteomes" id="UP001311915"/>
    </source>
</evidence>
<sequence length="100" mass="11712">MKAIWNELENYEQIPMCTCDGCKWKKKDHQFLMGLDDTLYGTVRSNMLVADRLLTLNRDGLVARVRGCHNNKELDQALNMIEVEQYVLRLLKLLQEVLKD</sequence>
<proteinExistence type="predicted"/>
<name>A0AAV9K363_9SOLN</name>
<dbReference type="AlphaFoldDB" id="A0AAV9K363"/>
<evidence type="ECO:0000313" key="1">
    <source>
        <dbReference type="EMBL" id="KAK4707104.1"/>
    </source>
</evidence>
<comment type="caution">
    <text evidence="1">The sequence shown here is derived from an EMBL/GenBank/DDBJ whole genome shotgun (WGS) entry which is preliminary data.</text>
</comment>
<protein>
    <submittedName>
        <fullName evidence="1">Uncharacterized protein</fullName>
    </submittedName>
</protein>
<gene>
    <name evidence="1" type="ORF">R3W88_033353</name>
</gene>
<accession>A0AAV9K363</accession>
<organism evidence="1 2">
    <name type="scientific">Solanum pinnatisectum</name>
    <name type="common">tansyleaf nightshade</name>
    <dbReference type="NCBI Taxonomy" id="50273"/>
    <lineage>
        <taxon>Eukaryota</taxon>
        <taxon>Viridiplantae</taxon>
        <taxon>Streptophyta</taxon>
        <taxon>Embryophyta</taxon>
        <taxon>Tracheophyta</taxon>
        <taxon>Spermatophyta</taxon>
        <taxon>Magnoliopsida</taxon>
        <taxon>eudicotyledons</taxon>
        <taxon>Gunneridae</taxon>
        <taxon>Pentapetalae</taxon>
        <taxon>asterids</taxon>
        <taxon>lamiids</taxon>
        <taxon>Solanales</taxon>
        <taxon>Solanaceae</taxon>
        <taxon>Solanoideae</taxon>
        <taxon>Solaneae</taxon>
        <taxon>Solanum</taxon>
    </lineage>
</organism>
<keyword evidence="2" id="KW-1185">Reference proteome</keyword>
<dbReference type="EMBL" id="JAWPEI010000028">
    <property type="protein sequence ID" value="KAK4707104.1"/>
    <property type="molecule type" value="Genomic_DNA"/>
</dbReference>
<reference evidence="1 2" key="1">
    <citation type="submission" date="2023-10" db="EMBL/GenBank/DDBJ databases">
        <title>Genome-Wide Identification Analysis in wild type Solanum Pinnatisectum Reveals Some Genes Defensing Phytophthora Infestans.</title>
        <authorList>
            <person name="Sun C."/>
        </authorList>
    </citation>
    <scope>NUCLEOTIDE SEQUENCE [LARGE SCALE GENOMIC DNA]</scope>
    <source>
        <strain evidence="1">LQN</strain>
        <tissue evidence="1">Leaf</tissue>
    </source>
</reference>